<dbReference type="EMBL" id="JBHSUS010000001">
    <property type="protein sequence ID" value="MFC6440000.1"/>
    <property type="molecule type" value="Genomic_DNA"/>
</dbReference>
<comment type="caution">
    <text evidence="1">The sequence shown here is derived from an EMBL/GenBank/DDBJ whole genome shotgun (WGS) entry which is preliminary data.</text>
</comment>
<dbReference type="RefSeq" id="WP_131256879.1">
    <property type="nucleotide sequence ID" value="NZ_JBHSUS010000001.1"/>
</dbReference>
<gene>
    <name evidence="1" type="ORF">ACFP85_07555</name>
</gene>
<accession>A0ABW1XMH6</accession>
<evidence type="ECO:0000313" key="2">
    <source>
        <dbReference type="Proteomes" id="UP001596364"/>
    </source>
</evidence>
<organism evidence="1 2">
    <name type="scientific">Pseudobowmanella zhangzhouensis</name>
    <dbReference type="NCBI Taxonomy" id="1537679"/>
    <lineage>
        <taxon>Bacteria</taxon>
        <taxon>Pseudomonadati</taxon>
        <taxon>Pseudomonadota</taxon>
        <taxon>Gammaproteobacteria</taxon>
        <taxon>Alteromonadales</taxon>
        <taxon>Alteromonadaceae</taxon>
    </lineage>
</organism>
<reference evidence="2" key="1">
    <citation type="journal article" date="2019" name="Int. J. Syst. Evol. Microbiol.">
        <title>The Global Catalogue of Microorganisms (GCM) 10K type strain sequencing project: providing services to taxonomists for standard genome sequencing and annotation.</title>
        <authorList>
            <consortium name="The Broad Institute Genomics Platform"/>
            <consortium name="The Broad Institute Genome Sequencing Center for Infectious Disease"/>
            <person name="Wu L."/>
            <person name="Ma J."/>
        </authorList>
    </citation>
    <scope>NUCLEOTIDE SEQUENCE [LARGE SCALE GENOMIC DNA]</scope>
    <source>
        <strain evidence="2">CGMCC 1.16031</strain>
    </source>
</reference>
<evidence type="ECO:0000313" key="1">
    <source>
        <dbReference type="EMBL" id="MFC6440000.1"/>
    </source>
</evidence>
<protein>
    <submittedName>
        <fullName evidence="1">Uncharacterized protein</fullName>
    </submittedName>
</protein>
<dbReference type="Proteomes" id="UP001596364">
    <property type="component" value="Unassembled WGS sequence"/>
</dbReference>
<keyword evidence="2" id="KW-1185">Reference proteome</keyword>
<sequence length="113" mass="12428">MSFSVSYNAADSYASAHDLSALQPTISKPLAESELKPQANAQEAKQLTKIDKAEVSTPVSNKSMSLDVNSPDYKIKVMVEREIGDHRQQTVLNFYKRGTDPESHQGLAMDTKA</sequence>
<proteinExistence type="predicted"/>
<name>A0ABW1XMH6_9ALTE</name>